<evidence type="ECO:0000256" key="3">
    <source>
        <dbReference type="ARBA" id="ARBA00023163"/>
    </source>
</evidence>
<dbReference type="InterPro" id="IPR032687">
    <property type="entry name" value="AraC-type_N"/>
</dbReference>
<dbReference type="RefSeq" id="WP_354298359.1">
    <property type="nucleotide sequence ID" value="NZ_JBEPLU010000003.1"/>
</dbReference>
<dbReference type="PANTHER" id="PTHR47894">
    <property type="entry name" value="HTH-TYPE TRANSCRIPTIONAL REGULATOR GADX"/>
    <property type="match status" value="1"/>
</dbReference>
<dbReference type="SUPFAM" id="SSF46689">
    <property type="entry name" value="Homeodomain-like"/>
    <property type="match status" value="1"/>
</dbReference>
<reference evidence="5 6" key="1">
    <citation type="submission" date="2024-06" db="EMBL/GenBank/DDBJ databases">
        <title>Genomic Encyclopedia of Type Strains, Phase IV (KMG-IV): sequencing the most valuable type-strain genomes for metagenomic binning, comparative biology and taxonomic classification.</title>
        <authorList>
            <person name="Goeker M."/>
        </authorList>
    </citation>
    <scope>NUCLEOTIDE SEQUENCE [LARGE SCALE GENOMIC DNA]</scope>
    <source>
        <strain evidence="5 6">DSM 17809</strain>
    </source>
</reference>
<dbReference type="Pfam" id="PF12625">
    <property type="entry name" value="Arabinose_bd"/>
    <property type="match status" value="1"/>
</dbReference>
<evidence type="ECO:0000313" key="6">
    <source>
        <dbReference type="Proteomes" id="UP001549110"/>
    </source>
</evidence>
<dbReference type="EMBL" id="JBEPLU010000003">
    <property type="protein sequence ID" value="MET3528471.1"/>
    <property type="molecule type" value="Genomic_DNA"/>
</dbReference>
<comment type="caution">
    <text evidence="5">The sequence shown here is derived from an EMBL/GenBank/DDBJ whole genome shotgun (WGS) entry which is preliminary data.</text>
</comment>
<feature type="domain" description="HTH araC/xylS-type" evidence="4">
    <location>
        <begin position="234"/>
        <end position="331"/>
    </location>
</feature>
<evidence type="ECO:0000259" key="4">
    <source>
        <dbReference type="PROSITE" id="PS01124"/>
    </source>
</evidence>
<organism evidence="5 6">
    <name type="scientific">Phenylobacterium koreense</name>
    <dbReference type="NCBI Taxonomy" id="266125"/>
    <lineage>
        <taxon>Bacteria</taxon>
        <taxon>Pseudomonadati</taxon>
        <taxon>Pseudomonadota</taxon>
        <taxon>Alphaproteobacteria</taxon>
        <taxon>Caulobacterales</taxon>
        <taxon>Caulobacteraceae</taxon>
        <taxon>Phenylobacterium</taxon>
    </lineage>
</organism>
<name>A0ABV2EPI3_9CAUL</name>
<sequence length="334" mass="35888">MSNALTIMAGWMNAALDGLEREGLDRRALTQGLRGFEGGEAARNSHVDLGSARRVWRRAARLNPDPLLGLKVGGALPMQASNVVSVLTAHSATVGQALDMLCRYQTLVSASGRYRVGREPGLLTLTYEPAADAVEVSRLQVESVLGTTAARRSVFASGVRPRRVVLMAHGAAPAAAYEDFLGLPVSFAAKAGLEFAEADLATPIRGADPRLLELNMAYADSLLRDHHRSQALCDEVKAAIRRSGFDTATVPAVAAELGLSARSLQRRLTEAGVSFSKLRDESRMGEALILLTQSQLPLPDLAHRLGYSQESGFSRAVRLWWGASPRQVRRNAPG</sequence>
<accession>A0ABV2EPI3</accession>
<evidence type="ECO:0000256" key="2">
    <source>
        <dbReference type="ARBA" id="ARBA00023125"/>
    </source>
</evidence>
<gene>
    <name evidence="5" type="ORF">ABID41_003610</name>
</gene>
<keyword evidence="6" id="KW-1185">Reference proteome</keyword>
<dbReference type="InterPro" id="IPR018060">
    <property type="entry name" value="HTH_AraC"/>
</dbReference>
<keyword evidence="3" id="KW-0804">Transcription</keyword>
<protein>
    <submittedName>
        <fullName evidence="5">AraC-like DNA-binding protein</fullName>
    </submittedName>
</protein>
<evidence type="ECO:0000313" key="5">
    <source>
        <dbReference type="EMBL" id="MET3528471.1"/>
    </source>
</evidence>
<keyword evidence="2" id="KW-0238">DNA-binding</keyword>
<proteinExistence type="predicted"/>
<dbReference type="Proteomes" id="UP001549110">
    <property type="component" value="Unassembled WGS sequence"/>
</dbReference>
<dbReference type="InterPro" id="IPR009057">
    <property type="entry name" value="Homeodomain-like_sf"/>
</dbReference>
<dbReference type="SMART" id="SM00342">
    <property type="entry name" value="HTH_ARAC"/>
    <property type="match status" value="1"/>
</dbReference>
<evidence type="ECO:0000256" key="1">
    <source>
        <dbReference type="ARBA" id="ARBA00023015"/>
    </source>
</evidence>
<dbReference type="PROSITE" id="PS01124">
    <property type="entry name" value="HTH_ARAC_FAMILY_2"/>
    <property type="match status" value="1"/>
</dbReference>
<dbReference type="PROSITE" id="PS00041">
    <property type="entry name" value="HTH_ARAC_FAMILY_1"/>
    <property type="match status" value="1"/>
</dbReference>
<dbReference type="Gene3D" id="1.10.10.60">
    <property type="entry name" value="Homeodomain-like"/>
    <property type="match status" value="1"/>
</dbReference>
<dbReference type="PANTHER" id="PTHR47894:SF1">
    <property type="entry name" value="HTH-TYPE TRANSCRIPTIONAL REGULATOR VQSM"/>
    <property type="match status" value="1"/>
</dbReference>
<dbReference type="InterPro" id="IPR018062">
    <property type="entry name" value="HTH_AraC-typ_CS"/>
</dbReference>
<keyword evidence="1" id="KW-0805">Transcription regulation</keyword>
<dbReference type="Pfam" id="PF12833">
    <property type="entry name" value="HTH_18"/>
    <property type="match status" value="1"/>
</dbReference>